<dbReference type="GO" id="GO:0003700">
    <property type="term" value="F:DNA-binding transcription factor activity"/>
    <property type="evidence" value="ECO:0007669"/>
    <property type="project" value="InterPro"/>
</dbReference>
<dbReference type="GO" id="GO:0043565">
    <property type="term" value="F:sequence-specific DNA binding"/>
    <property type="evidence" value="ECO:0007669"/>
    <property type="project" value="InterPro"/>
</dbReference>
<evidence type="ECO:0000256" key="1">
    <source>
        <dbReference type="ARBA" id="ARBA00023015"/>
    </source>
</evidence>
<dbReference type="Gene3D" id="1.10.10.60">
    <property type="entry name" value="Homeodomain-like"/>
    <property type="match status" value="2"/>
</dbReference>
<reference evidence="5 6" key="1">
    <citation type="submission" date="2019-01" db="EMBL/GenBank/DDBJ databases">
        <title>PMF-metabolizing Aryl O-demethylase.</title>
        <authorList>
            <person name="Kim M."/>
        </authorList>
    </citation>
    <scope>NUCLEOTIDE SEQUENCE [LARGE SCALE GENOMIC DNA]</scope>
    <source>
        <strain evidence="5 6">PMF1</strain>
    </source>
</reference>
<dbReference type="Pfam" id="PF12833">
    <property type="entry name" value="HTH_18"/>
    <property type="match status" value="1"/>
</dbReference>
<evidence type="ECO:0000256" key="3">
    <source>
        <dbReference type="ARBA" id="ARBA00023163"/>
    </source>
</evidence>
<name>A0A4P6LZR7_9FIRM</name>
<accession>A0A4P6LZR7</accession>
<proteinExistence type="predicted"/>
<sequence length="292" mass="33961">MTEQILAVQRMQDYIEQHLNENITLAKLSEVSLYSPWYSYRLFKEYTNLTPADYIRRLRLSRSALRLRDEKCRIIDAALDMGFGSVDGYQRAFFREFGCNPKEYAVRPGPLLLFIPYGVKYRSLRKEPEEMETVKSVFVQMTDRPSRKVILKRGIEAEDYFQYCQEVGCDVWGILSSIKSISGEPVCLWLPESYRTPGTSKYVQGVEVAKDFKEPLPEGFEYIDLPAAKYLMFQGEPFREEDYCQAITEVQQAIEKYDPAILGCCWDTENPRIQLEPVGNRGYVELLPVRKI</sequence>
<dbReference type="InterPro" id="IPR009057">
    <property type="entry name" value="Homeodomain-like_sf"/>
</dbReference>
<dbReference type="InterPro" id="IPR050959">
    <property type="entry name" value="MarA-like"/>
</dbReference>
<dbReference type="PANTHER" id="PTHR47504:SF5">
    <property type="entry name" value="RIGHT ORIGIN-BINDING PROTEIN"/>
    <property type="match status" value="1"/>
</dbReference>
<feature type="domain" description="HTH araC/xylS-type" evidence="4">
    <location>
        <begin position="9"/>
        <end position="107"/>
    </location>
</feature>
<dbReference type="EMBL" id="CP035945">
    <property type="protein sequence ID" value="QBE97482.1"/>
    <property type="molecule type" value="Genomic_DNA"/>
</dbReference>
<evidence type="ECO:0000259" key="4">
    <source>
        <dbReference type="PROSITE" id="PS01124"/>
    </source>
</evidence>
<dbReference type="Proteomes" id="UP000289794">
    <property type="component" value="Chromosome"/>
</dbReference>
<dbReference type="KEGG" id="bpro:PMF13cell1_03041"/>
<dbReference type="PANTHER" id="PTHR47504">
    <property type="entry name" value="RIGHT ORIGIN-BINDING PROTEIN"/>
    <property type="match status" value="1"/>
</dbReference>
<keyword evidence="2" id="KW-0238">DNA-binding</keyword>
<evidence type="ECO:0000313" key="5">
    <source>
        <dbReference type="EMBL" id="QBE97482.1"/>
    </source>
</evidence>
<gene>
    <name evidence="5" type="primary">soxS_6</name>
    <name evidence="5" type="ORF">PMF13cell1_03041</name>
</gene>
<evidence type="ECO:0000313" key="6">
    <source>
        <dbReference type="Proteomes" id="UP000289794"/>
    </source>
</evidence>
<dbReference type="RefSeq" id="WP_130181257.1">
    <property type="nucleotide sequence ID" value="NZ_CP035945.1"/>
</dbReference>
<keyword evidence="1" id="KW-0805">Transcription regulation</keyword>
<dbReference type="AlphaFoldDB" id="A0A4P6LZR7"/>
<evidence type="ECO:0000256" key="2">
    <source>
        <dbReference type="ARBA" id="ARBA00023125"/>
    </source>
</evidence>
<dbReference type="PROSITE" id="PS01124">
    <property type="entry name" value="HTH_ARAC_FAMILY_2"/>
    <property type="match status" value="1"/>
</dbReference>
<keyword evidence="3" id="KW-0804">Transcription</keyword>
<organism evidence="5 6">
    <name type="scientific">Blautia producta</name>
    <dbReference type="NCBI Taxonomy" id="33035"/>
    <lineage>
        <taxon>Bacteria</taxon>
        <taxon>Bacillati</taxon>
        <taxon>Bacillota</taxon>
        <taxon>Clostridia</taxon>
        <taxon>Lachnospirales</taxon>
        <taxon>Lachnospiraceae</taxon>
        <taxon>Blautia</taxon>
    </lineage>
</organism>
<protein>
    <submittedName>
        <fullName evidence="5">Regulatory protein SoxS</fullName>
    </submittedName>
</protein>
<dbReference type="SMART" id="SM00342">
    <property type="entry name" value="HTH_ARAC"/>
    <property type="match status" value="1"/>
</dbReference>
<dbReference type="SUPFAM" id="SSF46689">
    <property type="entry name" value="Homeodomain-like"/>
    <property type="match status" value="2"/>
</dbReference>
<dbReference type="InterPro" id="IPR018060">
    <property type="entry name" value="HTH_AraC"/>
</dbReference>